<proteinExistence type="predicted"/>
<dbReference type="AlphaFoldDB" id="A0A177LT04"/>
<accession>A0A177LT04</accession>
<protein>
    <recommendedName>
        <fullName evidence="3">Flagellar protein FliT</fullName>
    </recommendedName>
</protein>
<evidence type="ECO:0008006" key="3">
    <source>
        <dbReference type="Google" id="ProtNLM"/>
    </source>
</evidence>
<dbReference type="Proteomes" id="UP000077763">
    <property type="component" value="Unassembled WGS sequence"/>
</dbReference>
<dbReference type="EMBL" id="LUUH01000110">
    <property type="protein sequence ID" value="OAH96616.1"/>
    <property type="molecule type" value="Genomic_DNA"/>
</dbReference>
<name>A0A177LT04_METMH</name>
<sequence length="110" mass="12725">MSVDDADADFLEWQQQLQGFANTIQDCMVKAEWERLADILDVRQAYLEQFFVTTAAFSEPKKLLLKQLAQSMLEQDAVFISYIEEQKMRSATQQSVLDRGRKAMLAYSSY</sequence>
<gene>
    <name evidence="1" type="ORF">A1353_03020</name>
</gene>
<reference evidence="1 2" key="1">
    <citation type="submission" date="2016-03" db="EMBL/GenBank/DDBJ databases">
        <authorList>
            <person name="Ploux O."/>
        </authorList>
    </citation>
    <scope>NUCLEOTIDE SEQUENCE [LARGE SCALE GENOMIC DNA]</scope>
    <source>
        <strain evidence="1 2">R-45371</strain>
    </source>
</reference>
<evidence type="ECO:0000313" key="2">
    <source>
        <dbReference type="Proteomes" id="UP000077763"/>
    </source>
</evidence>
<comment type="caution">
    <text evidence="1">The sequence shown here is derived from an EMBL/GenBank/DDBJ whole genome shotgun (WGS) entry which is preliminary data.</text>
</comment>
<organism evidence="1 2">
    <name type="scientific">Methylomonas methanica</name>
    <dbReference type="NCBI Taxonomy" id="421"/>
    <lineage>
        <taxon>Bacteria</taxon>
        <taxon>Pseudomonadati</taxon>
        <taxon>Pseudomonadota</taxon>
        <taxon>Gammaproteobacteria</taxon>
        <taxon>Methylococcales</taxon>
        <taxon>Methylococcaceae</taxon>
        <taxon>Methylomonas</taxon>
    </lineage>
</organism>
<evidence type="ECO:0000313" key="1">
    <source>
        <dbReference type="EMBL" id="OAH96616.1"/>
    </source>
</evidence>